<keyword evidence="3" id="KW-1185">Reference proteome</keyword>
<evidence type="ECO:0000256" key="1">
    <source>
        <dbReference type="SAM" id="MobiDB-lite"/>
    </source>
</evidence>
<dbReference type="Proteomes" id="UP000199288">
    <property type="component" value="Unassembled WGS sequence"/>
</dbReference>
<gene>
    <name evidence="2" type="ORF">SAMN02910418_01748</name>
</gene>
<evidence type="ECO:0000313" key="3">
    <source>
        <dbReference type="Proteomes" id="UP000199288"/>
    </source>
</evidence>
<protein>
    <submittedName>
        <fullName evidence="2">Uncharacterized protein</fullName>
    </submittedName>
</protein>
<organism evidence="2 3">
    <name type="scientific">Bowdeniella nasicola</name>
    <dbReference type="NCBI Taxonomy" id="208480"/>
    <lineage>
        <taxon>Bacteria</taxon>
        <taxon>Bacillati</taxon>
        <taxon>Actinomycetota</taxon>
        <taxon>Actinomycetes</taxon>
        <taxon>Actinomycetales</taxon>
        <taxon>Actinomycetaceae</taxon>
        <taxon>Bowdeniella</taxon>
    </lineage>
</organism>
<dbReference type="OrthoDB" id="5148370at2"/>
<dbReference type="EMBL" id="FNQV01000010">
    <property type="protein sequence ID" value="SEA50581.1"/>
    <property type="molecule type" value="Genomic_DNA"/>
</dbReference>
<sequence>MRATNQQSLISPVFEVAERATNDLTPLVSDLNRDRTEYALASVLLEEAWISSRWRSEHPREANPAVDSPREYTHEHRRGIPRIPTAS</sequence>
<accession>A0A1H4BR34</accession>
<dbReference type="AlphaFoldDB" id="A0A1H4BR34"/>
<evidence type="ECO:0000313" key="2">
    <source>
        <dbReference type="EMBL" id="SEA50581.1"/>
    </source>
</evidence>
<name>A0A1H4BR34_9ACTO</name>
<reference evidence="3" key="1">
    <citation type="submission" date="2016-10" db="EMBL/GenBank/DDBJ databases">
        <authorList>
            <person name="Varghese N."/>
            <person name="Submissions S."/>
        </authorList>
    </citation>
    <scope>NUCLEOTIDE SEQUENCE [LARGE SCALE GENOMIC DNA]</scope>
    <source>
        <strain evidence="3">KPR-1</strain>
    </source>
</reference>
<proteinExistence type="predicted"/>
<feature type="region of interest" description="Disordered" evidence="1">
    <location>
        <begin position="55"/>
        <end position="87"/>
    </location>
</feature>